<dbReference type="EMBL" id="BTGU01000020">
    <property type="protein sequence ID" value="GMN45532.1"/>
    <property type="molecule type" value="Genomic_DNA"/>
</dbReference>
<name>A0AA88A6K5_FICCA</name>
<dbReference type="GO" id="GO:0005737">
    <property type="term" value="C:cytoplasm"/>
    <property type="evidence" value="ECO:0007669"/>
    <property type="project" value="TreeGrafter"/>
</dbReference>
<dbReference type="AlphaFoldDB" id="A0AA88A6K5"/>
<dbReference type="GO" id="GO:0008408">
    <property type="term" value="F:3'-5' exonuclease activity"/>
    <property type="evidence" value="ECO:0007669"/>
    <property type="project" value="TreeGrafter"/>
</dbReference>
<evidence type="ECO:0000313" key="4">
    <source>
        <dbReference type="EMBL" id="GMN45532.1"/>
    </source>
</evidence>
<dbReference type="PROSITE" id="PS50003">
    <property type="entry name" value="PH_DOMAIN"/>
    <property type="match status" value="1"/>
</dbReference>
<dbReference type="GO" id="GO:0005634">
    <property type="term" value="C:nucleus"/>
    <property type="evidence" value="ECO:0007669"/>
    <property type="project" value="TreeGrafter"/>
</dbReference>
<gene>
    <name evidence="4" type="ORF">TIFTF001_014734</name>
</gene>
<evidence type="ECO:0000259" key="3">
    <source>
        <dbReference type="PROSITE" id="PS50003"/>
    </source>
</evidence>
<keyword evidence="1" id="KW-0540">Nuclease</keyword>
<evidence type="ECO:0000256" key="2">
    <source>
        <dbReference type="ARBA" id="ARBA00022801"/>
    </source>
</evidence>
<organism evidence="4 5">
    <name type="scientific">Ficus carica</name>
    <name type="common">Common fig</name>
    <dbReference type="NCBI Taxonomy" id="3494"/>
    <lineage>
        <taxon>Eukaryota</taxon>
        <taxon>Viridiplantae</taxon>
        <taxon>Streptophyta</taxon>
        <taxon>Embryophyta</taxon>
        <taxon>Tracheophyta</taxon>
        <taxon>Spermatophyta</taxon>
        <taxon>Magnoliopsida</taxon>
        <taxon>eudicotyledons</taxon>
        <taxon>Gunneridae</taxon>
        <taxon>Pentapetalae</taxon>
        <taxon>rosids</taxon>
        <taxon>fabids</taxon>
        <taxon>Rosales</taxon>
        <taxon>Moraceae</taxon>
        <taxon>Ficeae</taxon>
        <taxon>Ficus</taxon>
    </lineage>
</organism>
<keyword evidence="5" id="KW-1185">Reference proteome</keyword>
<protein>
    <recommendedName>
        <fullName evidence="3">PH domain-containing protein</fullName>
    </recommendedName>
</protein>
<reference evidence="4" key="1">
    <citation type="submission" date="2023-07" db="EMBL/GenBank/DDBJ databases">
        <title>draft genome sequence of fig (Ficus carica).</title>
        <authorList>
            <person name="Takahashi T."/>
            <person name="Nishimura K."/>
        </authorList>
    </citation>
    <scope>NUCLEOTIDE SEQUENCE</scope>
</reference>
<accession>A0AA88A6K5</accession>
<evidence type="ECO:0000313" key="5">
    <source>
        <dbReference type="Proteomes" id="UP001187192"/>
    </source>
</evidence>
<dbReference type="GO" id="GO:0003676">
    <property type="term" value="F:nucleic acid binding"/>
    <property type="evidence" value="ECO:0007669"/>
    <property type="project" value="InterPro"/>
</dbReference>
<dbReference type="PANTHER" id="PTHR13620">
    <property type="entry name" value="3-5 EXONUCLEASE"/>
    <property type="match status" value="1"/>
</dbReference>
<comment type="caution">
    <text evidence="4">The sequence shown here is derived from an EMBL/GenBank/DDBJ whole genome shotgun (WGS) entry which is preliminary data.</text>
</comment>
<dbReference type="InterPro" id="IPR012337">
    <property type="entry name" value="RNaseH-like_sf"/>
</dbReference>
<dbReference type="InterPro" id="IPR036397">
    <property type="entry name" value="RNaseH_sf"/>
</dbReference>
<dbReference type="SUPFAM" id="SSF53098">
    <property type="entry name" value="Ribonuclease H-like"/>
    <property type="match status" value="1"/>
</dbReference>
<dbReference type="Gene3D" id="3.30.420.10">
    <property type="entry name" value="Ribonuclease H-like superfamily/Ribonuclease H"/>
    <property type="match status" value="1"/>
</dbReference>
<dbReference type="PANTHER" id="PTHR13620:SF80">
    <property type="entry name" value="3'-5' EXONUCLEASE DOMAIN-CONTAINING PROTEIN"/>
    <property type="match status" value="1"/>
</dbReference>
<feature type="domain" description="PH" evidence="3">
    <location>
        <begin position="1"/>
        <end position="48"/>
    </location>
</feature>
<evidence type="ECO:0000256" key="1">
    <source>
        <dbReference type="ARBA" id="ARBA00022722"/>
    </source>
</evidence>
<dbReference type="InterPro" id="IPR051132">
    <property type="entry name" value="3-5_Exonuclease_domain"/>
</dbReference>
<sequence>MEITIEEFSKEPNEFVVRVDGRFTINTTWADSDSDLKRWIQRIQKIYRKKIHNRSLVVGLCADRSLSYANGTGFHFRLGRSLKDEPYELMQICVESHCVLRALNSRGCRYENWFPKPLKDFLHDNGVTVVGVGIDKLGEKMAKDYGWLMPNRAVELRDLAAELRKGNMQGTANNSSEDGDQTSRIDFRRFGLARLARVVLGEEVNFVKPVKITWCNSNSQWNPYEPVRLTNDMIKYASVEAFLTSYMGTTLLDNRNNHR</sequence>
<proteinExistence type="predicted"/>
<dbReference type="InterPro" id="IPR001849">
    <property type="entry name" value="PH_domain"/>
</dbReference>
<keyword evidence="2" id="KW-0378">Hydrolase</keyword>
<dbReference type="Proteomes" id="UP001187192">
    <property type="component" value="Unassembled WGS sequence"/>
</dbReference>